<protein>
    <submittedName>
        <fullName evidence="9">Membrane fusion protein, multidrug efflux system</fullName>
    </submittedName>
</protein>
<evidence type="ECO:0000256" key="4">
    <source>
        <dbReference type="SAM" id="MobiDB-lite"/>
    </source>
</evidence>
<feature type="region of interest" description="Disordered" evidence="4">
    <location>
        <begin position="378"/>
        <end position="401"/>
    </location>
</feature>
<dbReference type="Gene3D" id="2.40.420.20">
    <property type="match status" value="1"/>
</dbReference>
<dbReference type="Proteomes" id="UP000190367">
    <property type="component" value="Unassembled WGS sequence"/>
</dbReference>
<dbReference type="NCBIfam" id="TIGR01730">
    <property type="entry name" value="RND_mfp"/>
    <property type="match status" value="1"/>
</dbReference>
<feature type="domain" description="Multidrug resistance protein MdtA-like barrel-sandwich hybrid" evidence="6">
    <location>
        <begin position="62"/>
        <end position="200"/>
    </location>
</feature>
<dbReference type="InterPro" id="IPR058625">
    <property type="entry name" value="MdtA-like_BSH"/>
</dbReference>
<evidence type="ECO:0000256" key="1">
    <source>
        <dbReference type="ARBA" id="ARBA00004196"/>
    </source>
</evidence>
<dbReference type="Pfam" id="PF25944">
    <property type="entry name" value="Beta-barrel_RND"/>
    <property type="match status" value="1"/>
</dbReference>
<dbReference type="PANTHER" id="PTHR30158">
    <property type="entry name" value="ACRA/E-RELATED COMPONENT OF DRUG EFFLUX TRANSPORTER"/>
    <property type="match status" value="1"/>
</dbReference>
<comment type="subcellular location">
    <subcellularLocation>
        <location evidence="1">Cell envelope</location>
    </subcellularLocation>
</comment>
<comment type="similarity">
    <text evidence="2">Belongs to the membrane fusion protein (MFP) (TC 8.A.1) family.</text>
</comment>
<accession>A0A1T4M717</accession>
<feature type="coiled-coil region" evidence="3">
    <location>
        <begin position="135"/>
        <end position="167"/>
    </location>
</feature>
<dbReference type="Gene3D" id="1.10.287.470">
    <property type="entry name" value="Helix hairpin bin"/>
    <property type="match status" value="1"/>
</dbReference>
<dbReference type="Pfam" id="PF25967">
    <property type="entry name" value="RND-MFP_C"/>
    <property type="match status" value="1"/>
</dbReference>
<sequence>MQTNLSFQTAALAMLSLLTACGGGHKEAGYSNEPQPYPVLTLKTSETTLHMDYPATVRGQQNIEIRPKVDGYVAQILVDEGATVKKGQLLFKINAPQYEQEVLTAQAAIKSAEAAVNTARMQVRKVTPLVKKEIVSNYELEAAELALQAREAELAQAKASLQNARVNLGYTTIYSPADGVIGTLPYKIGSLVAPASAQPLTILADIANVHVYFSFTEKQLLDLAGTDANVPLDTKLKQLPPVQLVLANGNEYTEKGKVETTGGLINNGTGAISMRAVFPNKAGLIRSGSSATVRIVQPVSNAIIAPAKATYELQGKKFVYAIDSAGTAHSREISVSDRSSGDSYIVSNGLLAGDKIVSDGIGSLKDGTKIKPVAAAAPVAAADPGKTAASPGLKSGATAAQ</sequence>
<dbReference type="SUPFAM" id="SSF111369">
    <property type="entry name" value="HlyD-like secretion proteins"/>
    <property type="match status" value="1"/>
</dbReference>
<dbReference type="OrthoDB" id="9801814at2"/>
<dbReference type="Gene3D" id="2.40.30.170">
    <property type="match status" value="1"/>
</dbReference>
<name>A0A1T4M717_9BACT</name>
<evidence type="ECO:0000259" key="6">
    <source>
        <dbReference type="Pfam" id="PF25917"/>
    </source>
</evidence>
<evidence type="ECO:0000259" key="7">
    <source>
        <dbReference type="Pfam" id="PF25944"/>
    </source>
</evidence>
<dbReference type="GO" id="GO:0022857">
    <property type="term" value="F:transmembrane transporter activity"/>
    <property type="evidence" value="ECO:0007669"/>
    <property type="project" value="InterPro"/>
</dbReference>
<feature type="domain" description="Multidrug resistance protein MdtA-like alpha-helical hairpin" evidence="5">
    <location>
        <begin position="104"/>
        <end position="171"/>
    </location>
</feature>
<evidence type="ECO:0000256" key="3">
    <source>
        <dbReference type="SAM" id="Coils"/>
    </source>
</evidence>
<feature type="domain" description="Multidrug resistance protein MdtA-like beta-barrel" evidence="7">
    <location>
        <begin position="235"/>
        <end position="295"/>
    </location>
</feature>
<dbReference type="GO" id="GO:0030313">
    <property type="term" value="C:cell envelope"/>
    <property type="evidence" value="ECO:0007669"/>
    <property type="project" value="UniProtKB-SubCell"/>
</dbReference>
<gene>
    <name evidence="9" type="ORF">SAMN04488128_101970</name>
</gene>
<dbReference type="EMBL" id="FUWZ01000001">
    <property type="protein sequence ID" value="SJZ62783.1"/>
    <property type="molecule type" value="Genomic_DNA"/>
</dbReference>
<dbReference type="RefSeq" id="WP_078667601.1">
    <property type="nucleotide sequence ID" value="NZ_FUWZ01000001.1"/>
</dbReference>
<dbReference type="PANTHER" id="PTHR30158:SF23">
    <property type="entry name" value="MULTIDRUG RESISTANCE PROTEIN MEXA"/>
    <property type="match status" value="1"/>
</dbReference>
<dbReference type="GO" id="GO:0005886">
    <property type="term" value="C:plasma membrane"/>
    <property type="evidence" value="ECO:0007669"/>
    <property type="project" value="TreeGrafter"/>
</dbReference>
<evidence type="ECO:0000313" key="10">
    <source>
        <dbReference type="Proteomes" id="UP000190367"/>
    </source>
</evidence>
<dbReference type="STRING" id="634771.SAMN04488128_101970"/>
<evidence type="ECO:0000259" key="8">
    <source>
        <dbReference type="Pfam" id="PF25967"/>
    </source>
</evidence>
<dbReference type="InterPro" id="IPR006143">
    <property type="entry name" value="RND_pump_MFP"/>
</dbReference>
<dbReference type="InterPro" id="IPR058627">
    <property type="entry name" value="MdtA-like_C"/>
</dbReference>
<dbReference type="Pfam" id="PF25876">
    <property type="entry name" value="HH_MFP_RND"/>
    <property type="match status" value="1"/>
</dbReference>
<dbReference type="InterPro" id="IPR058626">
    <property type="entry name" value="MdtA-like_b-barrel"/>
</dbReference>
<feature type="domain" description="Multidrug resistance protein MdtA-like C-terminal permuted SH3" evidence="8">
    <location>
        <begin position="301"/>
        <end position="362"/>
    </location>
</feature>
<organism evidence="9 10">
    <name type="scientific">Chitinophaga eiseniae</name>
    <dbReference type="NCBI Taxonomy" id="634771"/>
    <lineage>
        <taxon>Bacteria</taxon>
        <taxon>Pseudomonadati</taxon>
        <taxon>Bacteroidota</taxon>
        <taxon>Chitinophagia</taxon>
        <taxon>Chitinophagales</taxon>
        <taxon>Chitinophagaceae</taxon>
        <taxon>Chitinophaga</taxon>
    </lineage>
</organism>
<evidence type="ECO:0000313" key="9">
    <source>
        <dbReference type="EMBL" id="SJZ62783.1"/>
    </source>
</evidence>
<evidence type="ECO:0000259" key="5">
    <source>
        <dbReference type="Pfam" id="PF25876"/>
    </source>
</evidence>
<keyword evidence="10" id="KW-1185">Reference proteome</keyword>
<reference evidence="10" key="1">
    <citation type="submission" date="2017-02" db="EMBL/GenBank/DDBJ databases">
        <authorList>
            <person name="Varghese N."/>
            <person name="Submissions S."/>
        </authorList>
    </citation>
    <scope>NUCLEOTIDE SEQUENCE [LARGE SCALE GENOMIC DNA]</scope>
    <source>
        <strain evidence="10">DSM 22224</strain>
    </source>
</reference>
<evidence type="ECO:0000256" key="2">
    <source>
        <dbReference type="ARBA" id="ARBA00009477"/>
    </source>
</evidence>
<keyword evidence="3" id="KW-0175">Coiled coil</keyword>
<dbReference type="Gene3D" id="2.40.50.100">
    <property type="match status" value="1"/>
</dbReference>
<dbReference type="InterPro" id="IPR058624">
    <property type="entry name" value="MdtA-like_HH"/>
</dbReference>
<dbReference type="Pfam" id="PF25917">
    <property type="entry name" value="BSH_RND"/>
    <property type="match status" value="1"/>
</dbReference>
<proteinExistence type="inferred from homology"/>
<dbReference type="GO" id="GO:0046677">
    <property type="term" value="P:response to antibiotic"/>
    <property type="evidence" value="ECO:0007669"/>
    <property type="project" value="TreeGrafter"/>
</dbReference>
<dbReference type="AlphaFoldDB" id="A0A1T4M717"/>